<dbReference type="PROSITE" id="PS50949">
    <property type="entry name" value="HTH_GNTR"/>
    <property type="match status" value="1"/>
</dbReference>
<dbReference type="PANTHER" id="PTHR43537">
    <property type="entry name" value="TRANSCRIPTIONAL REGULATOR, GNTR FAMILY"/>
    <property type="match status" value="1"/>
</dbReference>
<dbReference type="Pfam" id="PF07729">
    <property type="entry name" value="FCD"/>
    <property type="match status" value="1"/>
</dbReference>
<dbReference type="EMBL" id="CAADIG010000020">
    <property type="protein sequence ID" value="VFR45963.1"/>
    <property type="molecule type" value="Genomic_DNA"/>
</dbReference>
<feature type="domain" description="HTH gntR-type" evidence="5">
    <location>
        <begin position="40"/>
        <end position="108"/>
    </location>
</feature>
<dbReference type="Pfam" id="PF00392">
    <property type="entry name" value="GntR"/>
    <property type="match status" value="1"/>
</dbReference>
<proteinExistence type="predicted"/>
<evidence type="ECO:0000256" key="3">
    <source>
        <dbReference type="ARBA" id="ARBA00023163"/>
    </source>
</evidence>
<dbReference type="PANTHER" id="PTHR43537:SF5">
    <property type="entry name" value="UXU OPERON TRANSCRIPTIONAL REGULATOR"/>
    <property type="match status" value="1"/>
</dbReference>
<keyword evidence="1" id="KW-0805">Transcription regulation</keyword>
<dbReference type="SMART" id="SM00895">
    <property type="entry name" value="FCD"/>
    <property type="match status" value="1"/>
</dbReference>
<dbReference type="InterPro" id="IPR000524">
    <property type="entry name" value="Tscrpt_reg_HTH_GntR"/>
</dbReference>
<evidence type="ECO:0000313" key="8">
    <source>
        <dbReference type="EMBL" id="VFR83163.1"/>
    </source>
</evidence>
<dbReference type="InterPro" id="IPR036388">
    <property type="entry name" value="WH-like_DNA-bd_sf"/>
</dbReference>
<sequence length="277" mass="30172">MSHAPASRKRVPRFLLLLFAKVSPVTPPAPQTSLFPRKSRNLAQALVDELTMRVRSGALAPGAKLPTEAEIMAEFGVSRTVVREAISRLQASGLMQTRHGVGTFVNEPGTSAPFHITADQLETLHDVIAMLELRIGLEAEAAALAALRRTDDNLRAMREAQAAFWQAVQAGEDAVHADFQFHLEIARATQNLHFSAMLGALGSTVIPRARIARQPAADTQPEIYLERVHAEHESIIAAIACHDAESARTAMRIHLGNSRERRRQMSEESAMPGAGMA</sequence>
<evidence type="ECO:0000256" key="2">
    <source>
        <dbReference type="ARBA" id="ARBA00023125"/>
    </source>
</evidence>
<evidence type="ECO:0000259" key="5">
    <source>
        <dbReference type="PROSITE" id="PS50949"/>
    </source>
</evidence>
<dbReference type="InterPro" id="IPR036390">
    <property type="entry name" value="WH_DNA-bd_sf"/>
</dbReference>
<evidence type="ECO:0000313" key="7">
    <source>
        <dbReference type="EMBL" id="VFR69077.1"/>
    </source>
</evidence>
<dbReference type="Gene3D" id="1.10.10.10">
    <property type="entry name" value="Winged helix-like DNA-binding domain superfamily/Winged helix DNA-binding domain"/>
    <property type="match status" value="1"/>
</dbReference>
<dbReference type="InterPro" id="IPR011711">
    <property type="entry name" value="GntR_C"/>
</dbReference>
<dbReference type="SMART" id="SM00345">
    <property type="entry name" value="HTH_GNTR"/>
    <property type="match status" value="1"/>
</dbReference>
<dbReference type="EMBL" id="CAADIO010000008">
    <property type="protein sequence ID" value="VFR83163.1"/>
    <property type="molecule type" value="Genomic_DNA"/>
</dbReference>
<dbReference type="AlphaFoldDB" id="A0A484U9C7"/>
<dbReference type="InterPro" id="IPR008920">
    <property type="entry name" value="TF_FadR/GntR_C"/>
</dbReference>
<feature type="compositionally biased region" description="Basic and acidic residues" evidence="4">
    <location>
        <begin position="257"/>
        <end position="266"/>
    </location>
</feature>
<evidence type="ECO:0000313" key="6">
    <source>
        <dbReference type="EMBL" id="VFR45963.1"/>
    </source>
</evidence>
<dbReference type="PRINTS" id="PR00035">
    <property type="entry name" value="HTHGNTR"/>
</dbReference>
<dbReference type="GO" id="GO:0003700">
    <property type="term" value="F:DNA-binding transcription factor activity"/>
    <property type="evidence" value="ECO:0007669"/>
    <property type="project" value="InterPro"/>
</dbReference>
<accession>A0A484U9C7</accession>
<keyword evidence="2" id="KW-0238">DNA-binding</keyword>
<evidence type="ECO:0000256" key="4">
    <source>
        <dbReference type="SAM" id="MobiDB-lite"/>
    </source>
</evidence>
<reference evidence="8" key="1">
    <citation type="submission" date="2019-03" db="EMBL/GenBank/DDBJ databases">
        <authorList>
            <person name="Danneels B."/>
        </authorList>
    </citation>
    <scope>NUCLEOTIDE SEQUENCE</scope>
</reference>
<dbReference type="CDD" id="cd07377">
    <property type="entry name" value="WHTH_GntR"/>
    <property type="match status" value="1"/>
</dbReference>
<gene>
    <name evidence="6" type="ORF">ANT2_0007</name>
    <name evidence="7" type="ORF">ANT3_0007</name>
    <name evidence="8" type="ORF">RAN3_0007</name>
</gene>
<evidence type="ECO:0000256" key="1">
    <source>
        <dbReference type="ARBA" id="ARBA00023015"/>
    </source>
</evidence>
<protein>
    <submittedName>
        <fullName evidence="8">Predicted D-glucarate or D-galactorate regulator, GntR family</fullName>
    </submittedName>
</protein>
<dbReference type="SUPFAM" id="SSF48008">
    <property type="entry name" value="GntR ligand-binding domain-like"/>
    <property type="match status" value="1"/>
</dbReference>
<feature type="region of interest" description="Disordered" evidence="4">
    <location>
        <begin position="256"/>
        <end position="277"/>
    </location>
</feature>
<dbReference type="GO" id="GO:0003677">
    <property type="term" value="F:DNA binding"/>
    <property type="evidence" value="ECO:0007669"/>
    <property type="project" value="UniProtKB-KW"/>
</dbReference>
<dbReference type="Gene3D" id="1.20.120.530">
    <property type="entry name" value="GntR ligand-binding domain-like"/>
    <property type="match status" value="1"/>
</dbReference>
<keyword evidence="3" id="KW-0804">Transcription</keyword>
<dbReference type="EMBL" id="CAADID010000019">
    <property type="protein sequence ID" value="VFR69077.1"/>
    <property type="molecule type" value="Genomic_DNA"/>
</dbReference>
<dbReference type="SUPFAM" id="SSF46785">
    <property type="entry name" value="Winged helix' DNA-binding domain"/>
    <property type="match status" value="1"/>
</dbReference>
<name>A0A484U9C7_9ZZZZ</name>
<organism evidence="8">
    <name type="scientific">plant metagenome</name>
    <dbReference type="NCBI Taxonomy" id="1297885"/>
    <lineage>
        <taxon>unclassified sequences</taxon>
        <taxon>metagenomes</taxon>
        <taxon>organismal metagenomes</taxon>
    </lineage>
</organism>